<proteinExistence type="inferred from homology"/>
<dbReference type="GO" id="GO:0046555">
    <property type="term" value="F:acetylxylan esterase activity"/>
    <property type="evidence" value="ECO:0007669"/>
    <property type="project" value="UniProtKB-EC"/>
</dbReference>
<keyword evidence="5" id="KW-0719">Serine esterase</keyword>
<gene>
    <name evidence="9" type="ORF">KXV57_003561</name>
</gene>
<evidence type="ECO:0000256" key="7">
    <source>
        <dbReference type="ARBA" id="ARBA00022801"/>
    </source>
</evidence>
<evidence type="ECO:0000256" key="2">
    <source>
        <dbReference type="ARBA" id="ARBA00007052"/>
    </source>
</evidence>
<feature type="chain" id="PRO_5040240019" description="acetylxylan esterase" evidence="8">
    <location>
        <begin position="22"/>
        <end position="266"/>
    </location>
</feature>
<accession>A0A9P8NLZ3</accession>
<evidence type="ECO:0000256" key="3">
    <source>
        <dbReference type="ARBA" id="ARBA00011245"/>
    </source>
</evidence>
<dbReference type="InterPro" id="IPR010126">
    <property type="entry name" value="Esterase_phb"/>
</dbReference>
<feature type="signal peptide" evidence="8">
    <location>
        <begin position="1"/>
        <end position="21"/>
    </location>
</feature>
<keyword evidence="6 8" id="KW-0732">Signal</keyword>
<keyword evidence="7" id="KW-0378">Hydrolase</keyword>
<dbReference type="Proteomes" id="UP000813423">
    <property type="component" value="Unassembled WGS sequence"/>
</dbReference>
<dbReference type="GO" id="GO:0005576">
    <property type="term" value="C:extracellular region"/>
    <property type="evidence" value="ECO:0007669"/>
    <property type="project" value="InterPro"/>
</dbReference>
<evidence type="ECO:0000313" key="9">
    <source>
        <dbReference type="EMBL" id="KAH1908299.1"/>
    </source>
</evidence>
<name>A0A9P8NLZ3_ASPFM</name>
<dbReference type="PANTHER" id="PTHR43037">
    <property type="entry name" value="UNNAMED PRODUCT-RELATED"/>
    <property type="match status" value="1"/>
</dbReference>
<dbReference type="AlphaFoldDB" id="A0A9P8NLZ3"/>
<comment type="caution">
    <text evidence="9">The sequence shown here is derived from an EMBL/GenBank/DDBJ whole genome shotgun (WGS) entry which is preliminary data.</text>
</comment>
<comment type="subunit">
    <text evidence="3">Monomer.</text>
</comment>
<organism evidence="9 10">
    <name type="scientific">Aspergillus fumigatus</name>
    <name type="common">Neosartorya fumigata</name>
    <dbReference type="NCBI Taxonomy" id="746128"/>
    <lineage>
        <taxon>Eukaryota</taxon>
        <taxon>Fungi</taxon>
        <taxon>Dikarya</taxon>
        <taxon>Ascomycota</taxon>
        <taxon>Pezizomycotina</taxon>
        <taxon>Eurotiomycetes</taxon>
        <taxon>Eurotiomycetidae</taxon>
        <taxon>Eurotiales</taxon>
        <taxon>Aspergillaceae</taxon>
        <taxon>Aspergillus</taxon>
        <taxon>Aspergillus subgen. Fumigati</taxon>
    </lineage>
</organism>
<reference evidence="9" key="1">
    <citation type="submission" date="2021-08" db="EMBL/GenBank/DDBJ databases">
        <title>Global Aspergillus fumigatus from environmental and clinical sources.</title>
        <authorList>
            <person name="Barber A."/>
            <person name="Sae-Ong T."/>
        </authorList>
    </citation>
    <scope>NUCLEOTIDE SEQUENCE</scope>
    <source>
        <strain evidence="9">NRZ-2016-071</strain>
    </source>
</reference>
<dbReference type="PANTHER" id="PTHR43037:SF5">
    <property type="entry name" value="FERULOYL ESTERASE"/>
    <property type="match status" value="1"/>
</dbReference>
<evidence type="ECO:0000256" key="1">
    <source>
        <dbReference type="ARBA" id="ARBA00001691"/>
    </source>
</evidence>
<comment type="catalytic activity">
    <reaction evidence="1">
        <text>Deacetylation of xylans and xylo-oligosaccharides.</text>
        <dbReference type="EC" id="3.1.1.72"/>
    </reaction>
</comment>
<protein>
    <recommendedName>
        <fullName evidence="4">acetylxylan esterase</fullName>
        <ecNumber evidence="4">3.1.1.72</ecNumber>
    </recommendedName>
</protein>
<dbReference type="SUPFAM" id="SSF53474">
    <property type="entry name" value="alpha/beta-Hydrolases"/>
    <property type="match status" value="1"/>
</dbReference>
<evidence type="ECO:0000256" key="4">
    <source>
        <dbReference type="ARBA" id="ARBA00013092"/>
    </source>
</evidence>
<evidence type="ECO:0000313" key="10">
    <source>
        <dbReference type="Proteomes" id="UP000813423"/>
    </source>
</evidence>
<dbReference type="Gene3D" id="3.40.50.1820">
    <property type="entry name" value="alpha/beta hydrolase"/>
    <property type="match status" value="1"/>
</dbReference>
<dbReference type="Pfam" id="PF10503">
    <property type="entry name" value="Esterase_PHB"/>
    <property type="match status" value="1"/>
</dbReference>
<dbReference type="InterPro" id="IPR050955">
    <property type="entry name" value="Plant_Biomass_Hydrol_Est"/>
</dbReference>
<evidence type="ECO:0000256" key="8">
    <source>
        <dbReference type="SAM" id="SignalP"/>
    </source>
</evidence>
<dbReference type="EC" id="3.1.1.72" evidence="4"/>
<sequence length="266" mass="28523">MMSLVTLLATTLLYLMRYASPLIKRATLTEVTNFGGNPASIRMYIYVPDTLAASPGIVVSLHGASGNAQQQYQSTPYARLADTYGFIAVFPESPQGAWDATSSESLVHEGGGTSQSIANMAKYVLNTYSADASKVYVSGVSSGGTMANTMAGTYPDVFKGVIIYSAGSASNIRSMYPGYTGTYPKIQIYLGSEDTVIGSAAFNTTLAAWASVLRYDTTPDEPLANTPRRRWTTYVLGDKLDGIWAEGVGHPVPIQGDEDIKWWGFA</sequence>
<comment type="similarity">
    <text evidence="2">Belongs to the carbohydrate esterase 1 (CE1) family. AxeA subfamily.</text>
</comment>
<evidence type="ECO:0000256" key="5">
    <source>
        <dbReference type="ARBA" id="ARBA00022487"/>
    </source>
</evidence>
<evidence type="ECO:0000256" key="6">
    <source>
        <dbReference type="ARBA" id="ARBA00022729"/>
    </source>
</evidence>
<dbReference type="EMBL" id="JAIBSC010000021">
    <property type="protein sequence ID" value="KAH1908299.1"/>
    <property type="molecule type" value="Genomic_DNA"/>
</dbReference>
<dbReference type="InterPro" id="IPR029058">
    <property type="entry name" value="AB_hydrolase_fold"/>
</dbReference>